<dbReference type="GO" id="GO:0005524">
    <property type="term" value="F:ATP binding"/>
    <property type="evidence" value="ECO:0007669"/>
    <property type="project" value="UniProtKB-UniRule"/>
</dbReference>
<sequence>MFRVYYSNQITEQKNLLTAILAKDPNPDPFSQEIVLVQSLGMAQWLQMQIAQEIGVSGNVQFPYPTSFLWQQYRVLFPDLPKENSFDRQSMLWRLMRIIPQFLEQPSFEALASYLSQSDQLKQYQLAEKIADLFDQYLVYRPQWLVLWEKGQSQAVVDEIMRAVSFKQKNAKEIATNVAWQSILWNALVTDIKQDSDEAIFNTSHRAYLQQRYFDKLDNLTATEKARLPKRIFVFGISSLPHSQLAVLKKLSEHCNVHLFFTNPSMEYWANDREDKVLEKLALKDNLSETELAELFEKQGNPLLTAWGKQGKEFLNLLTETGIQDISLYNHFEDENTTLLTQIKKSILYSEYRSTFHLGQQDSSIQLHACHSKMREVEVLYNQLLYLFETYPDLSPKDIIVMSADIDSYAPYINAVFSRYEKEKRYIPFTLSDQKISYINPIIASFLQLLSIKENKFSAEEILDLFDISAIREKYQFNEQNINTLREWIKSVGIRSGLKIENPEWQNYNSWENGLNRLLLGTSLKAENNGWQNILAFDESYGLISELTGNLAKFIDNLTAWHAFICQSQSLSAWQEQLFALVAQTYQENDQSIDAILTLQQAIRDVIEQIQHSHFEEAIGIDVMLELFTQQLSEQRSHLNFLVGKVNFCTLLPMRAIPFKVVCLLGMNEGEFPRQQTINSFDLMQYAPQKGDRSRRDDDRYLFLEALLSAQQMLYISYIGQSLTSSQDKLPSVLVTQLFDYLKENLPETDYAKLLSVHPMTVFSPNNFREGKVAYDKEWLEVKNNILPRKDFLQKLTKTQEDIMSDIPLTQFIHYIQEPIKYFFQQQLGVRFEQNEDKIEESEIFQLSGLERYNLLDDLIQVEEQDIELFFENEKLKGNLPARYFAEINKTKLTEDIQLLRNTLSSYLSQEKNVIEIEHSVIFAERKYQLVGNIPNCFNNEVVLWRVGGLRDKDIIQAWIYYLLLKANNHPILSLRFYYRQGEKANCLTFNDISQTEATEILNLYLQDYLASQTELKWAITKDIREYFKSLKDPKKSETNPADLCRNIVELSEDPYLVRVITQTEALDFQDIAQRTEKWFGVMIESMVEQEN</sequence>
<evidence type="ECO:0000313" key="12">
    <source>
        <dbReference type="EMBL" id="QBQ63817.1"/>
    </source>
</evidence>
<dbReference type="InterPro" id="IPR013986">
    <property type="entry name" value="DExx_box_DNA_helicase_dom_sf"/>
</dbReference>
<dbReference type="Pfam" id="PF04257">
    <property type="entry name" value="Exonuc_V_gamma"/>
    <property type="match status" value="1"/>
</dbReference>
<proteinExistence type="inferred from homology"/>
<dbReference type="PANTHER" id="PTHR30591">
    <property type="entry name" value="RECBCD ENZYME SUBUNIT RECC"/>
    <property type="match status" value="1"/>
</dbReference>
<keyword evidence="9 10" id="KW-0234">DNA repair</keyword>
<keyword evidence="4 10" id="KW-0378">Hydrolase</keyword>
<evidence type="ECO:0000256" key="10">
    <source>
        <dbReference type="HAMAP-Rule" id="MF_01486"/>
    </source>
</evidence>
<reference evidence="12 13" key="1">
    <citation type="submission" date="2019-03" db="EMBL/GenBank/DDBJ databases">
        <authorList>
            <person name="Che Y."/>
            <person name="Zhou L."/>
        </authorList>
    </citation>
    <scope>NUCLEOTIDE SEQUENCE [LARGE SCALE GENOMIC DNA]</scope>
    <source>
        <strain evidence="12 13">AIFJ1607</strain>
    </source>
</reference>
<keyword evidence="13" id="KW-1185">Reference proteome</keyword>
<dbReference type="InterPro" id="IPR006697">
    <property type="entry name" value="RecC"/>
</dbReference>
<dbReference type="GO" id="GO:0008854">
    <property type="term" value="F:exodeoxyribonuclease V activity"/>
    <property type="evidence" value="ECO:0007669"/>
    <property type="project" value="InterPro"/>
</dbReference>
<keyword evidence="6 10" id="KW-0269">Exonuclease</keyword>
<keyword evidence="7 10" id="KW-0067">ATP-binding</keyword>
<keyword evidence="5 10" id="KW-0347">Helicase</keyword>
<protein>
    <recommendedName>
        <fullName evidence="10">RecBCD enzyme subunit RecC</fullName>
    </recommendedName>
    <alternativeName>
        <fullName evidence="10">Exonuclease V subunit RecC</fullName>
        <shortName evidence="10">ExoV subunit RecC</shortName>
    </alternativeName>
    <alternativeName>
        <fullName evidence="10">Helicase/nuclease RecBCD subunit RecC</fullName>
    </alternativeName>
</protein>
<keyword evidence="1 10" id="KW-0540">Nuclease</keyword>
<dbReference type="SUPFAM" id="SSF52540">
    <property type="entry name" value="P-loop containing nucleoside triphosphate hydrolases"/>
    <property type="match status" value="2"/>
</dbReference>
<organism evidence="12 13">
    <name type="scientific">Actinobacillus indolicus</name>
    <dbReference type="NCBI Taxonomy" id="51049"/>
    <lineage>
        <taxon>Bacteria</taxon>
        <taxon>Pseudomonadati</taxon>
        <taxon>Pseudomonadota</taxon>
        <taxon>Gammaproteobacteria</taxon>
        <taxon>Pasteurellales</taxon>
        <taxon>Pasteurellaceae</taxon>
        <taxon>Actinobacillus</taxon>
    </lineage>
</organism>
<dbReference type="InterPro" id="IPR041500">
    <property type="entry name" value="RecC_C"/>
</dbReference>
<comment type="function">
    <text evidence="10">A helicase/nuclease that prepares dsDNA breaks (DSB) for recombinational DNA repair. Binds to DSBs and unwinds DNA via a highly rapid and processive ATP-dependent bidirectional helicase activity. Unwinds dsDNA until it encounters a Chi (crossover hotspot instigator) sequence from the 3' direction. Cuts ssDNA a few nucleotides 3' to the Chi site. The properties and activities of the enzyme are changed at Chi. The Chi-altered holoenzyme produces a long 3'-ssDNA overhang and facilitates RecA-binding to the ssDNA for homologous DNA recombination and repair. Holoenzyme degrades any linearized DNA that is unable to undergo homologous recombination. In the holoenzyme this subunit recognizes the wild-type Chi sequence, and when added to isolated RecB increases its ATP-dependent helicase processivity.</text>
</comment>
<dbReference type="GO" id="GO:0000724">
    <property type="term" value="P:double-strand break repair via homologous recombination"/>
    <property type="evidence" value="ECO:0007669"/>
    <property type="project" value="UniProtKB-UniRule"/>
</dbReference>
<dbReference type="SUPFAM" id="SSF52980">
    <property type="entry name" value="Restriction endonuclease-like"/>
    <property type="match status" value="1"/>
</dbReference>
<gene>
    <name evidence="10 12" type="primary">recC</name>
    <name evidence="12" type="ORF">EXH44_05990</name>
</gene>
<evidence type="ECO:0000256" key="2">
    <source>
        <dbReference type="ARBA" id="ARBA00022741"/>
    </source>
</evidence>
<keyword evidence="3 10" id="KW-0227">DNA damage</keyword>
<dbReference type="PIRSF" id="PIRSF000980">
    <property type="entry name" value="RecC"/>
    <property type="match status" value="1"/>
</dbReference>
<dbReference type="InterPro" id="IPR011335">
    <property type="entry name" value="Restrct_endonuc-II-like"/>
</dbReference>
<dbReference type="Gene3D" id="1.10.10.160">
    <property type="match status" value="1"/>
</dbReference>
<dbReference type="GO" id="GO:0003677">
    <property type="term" value="F:DNA binding"/>
    <property type="evidence" value="ECO:0007669"/>
    <property type="project" value="UniProtKB-UniRule"/>
</dbReference>
<dbReference type="GO" id="GO:0003678">
    <property type="term" value="F:DNA helicase activity"/>
    <property type="evidence" value="ECO:0007669"/>
    <property type="project" value="UniProtKB-UniRule"/>
</dbReference>
<dbReference type="AlphaFoldDB" id="A0A4P7CKF9"/>
<dbReference type="Proteomes" id="UP000294444">
    <property type="component" value="Chromosome"/>
</dbReference>
<accession>A0A4P7CKF9</accession>
<feature type="domain" description="RecC C-terminal" evidence="11">
    <location>
        <begin position="806"/>
        <end position="1016"/>
    </location>
</feature>
<evidence type="ECO:0000256" key="9">
    <source>
        <dbReference type="ARBA" id="ARBA00023204"/>
    </source>
</evidence>
<dbReference type="RefSeq" id="WP_162856669.1">
    <property type="nucleotide sequence ID" value="NZ_CP038145.1"/>
</dbReference>
<evidence type="ECO:0000256" key="6">
    <source>
        <dbReference type="ARBA" id="ARBA00022839"/>
    </source>
</evidence>
<comment type="miscellaneous">
    <text evidence="10">In the RecBCD complex, RecB has a slow 3'-5' helicase, an exonuclease activity and loads RecA onto ssDNA, RecD has a fast 5'-3' helicase activity, while RecC stimulates the ATPase and processivity of the RecB helicase and contributes to recognition of the Chi site.</text>
</comment>
<evidence type="ECO:0000256" key="4">
    <source>
        <dbReference type="ARBA" id="ARBA00022801"/>
    </source>
</evidence>
<dbReference type="Gene3D" id="3.40.50.10930">
    <property type="match status" value="1"/>
</dbReference>
<evidence type="ECO:0000256" key="3">
    <source>
        <dbReference type="ARBA" id="ARBA00022763"/>
    </source>
</evidence>
<dbReference type="HAMAP" id="MF_01486">
    <property type="entry name" value="RecC"/>
    <property type="match status" value="1"/>
</dbReference>
<dbReference type="Gene3D" id="3.40.50.300">
    <property type="entry name" value="P-loop containing nucleotide triphosphate hydrolases"/>
    <property type="match status" value="2"/>
</dbReference>
<evidence type="ECO:0000259" key="11">
    <source>
        <dbReference type="Pfam" id="PF17946"/>
    </source>
</evidence>
<evidence type="ECO:0000313" key="13">
    <source>
        <dbReference type="Proteomes" id="UP000294444"/>
    </source>
</evidence>
<keyword evidence="2 10" id="KW-0547">Nucleotide-binding</keyword>
<dbReference type="GO" id="GO:0009338">
    <property type="term" value="C:exodeoxyribonuclease V complex"/>
    <property type="evidence" value="ECO:0007669"/>
    <property type="project" value="InterPro"/>
</dbReference>
<name>A0A4P7CKF9_9PAST</name>
<dbReference type="InterPro" id="IPR027417">
    <property type="entry name" value="P-loop_NTPase"/>
</dbReference>
<dbReference type="EMBL" id="CP038145">
    <property type="protein sequence ID" value="QBQ63817.1"/>
    <property type="molecule type" value="Genomic_DNA"/>
</dbReference>
<dbReference type="NCBIfam" id="TIGR01450">
    <property type="entry name" value="recC"/>
    <property type="match status" value="1"/>
</dbReference>
<keyword evidence="8 10" id="KW-0238">DNA-binding</keyword>
<evidence type="ECO:0000256" key="1">
    <source>
        <dbReference type="ARBA" id="ARBA00022722"/>
    </source>
</evidence>
<evidence type="ECO:0000256" key="5">
    <source>
        <dbReference type="ARBA" id="ARBA00022806"/>
    </source>
</evidence>
<dbReference type="PANTHER" id="PTHR30591:SF1">
    <property type="entry name" value="RECBCD ENZYME SUBUNIT RECC"/>
    <property type="match status" value="1"/>
</dbReference>
<evidence type="ECO:0000256" key="7">
    <source>
        <dbReference type="ARBA" id="ARBA00022840"/>
    </source>
</evidence>
<dbReference type="Gene3D" id="1.10.10.990">
    <property type="match status" value="1"/>
</dbReference>
<comment type="subunit">
    <text evidence="10">Heterotrimer of RecB, RecC and RecD. All subunits contribute to DNA-binding.</text>
</comment>
<comment type="similarity">
    <text evidence="10">Belongs to the RecC family.</text>
</comment>
<dbReference type="Pfam" id="PF17946">
    <property type="entry name" value="RecC_C"/>
    <property type="match status" value="1"/>
</dbReference>
<evidence type="ECO:0000256" key="8">
    <source>
        <dbReference type="ARBA" id="ARBA00023125"/>
    </source>
</evidence>
<dbReference type="KEGG" id="aio:EXH44_05990"/>